<reference evidence="8 9" key="1">
    <citation type="submission" date="2024-10" db="EMBL/GenBank/DDBJ databases">
        <authorList>
            <person name="Kim D."/>
        </authorList>
    </citation>
    <scope>NUCLEOTIDE SEQUENCE [LARGE SCALE GENOMIC DNA]</scope>
    <source>
        <strain evidence="8">Taebaek</strain>
    </source>
</reference>
<evidence type="ECO:0000256" key="5">
    <source>
        <dbReference type="ARBA" id="ARBA00023180"/>
    </source>
</evidence>
<dbReference type="Proteomes" id="UP001620645">
    <property type="component" value="Unassembled WGS sequence"/>
</dbReference>
<feature type="region of interest" description="Disordered" evidence="6">
    <location>
        <begin position="33"/>
        <end position="70"/>
    </location>
</feature>
<dbReference type="PANTHER" id="PTHR46671">
    <property type="entry name" value="PROTEIN CBG11221"/>
    <property type="match status" value="1"/>
</dbReference>
<evidence type="ECO:0000256" key="3">
    <source>
        <dbReference type="ARBA" id="ARBA00022679"/>
    </source>
</evidence>
<evidence type="ECO:0000313" key="9">
    <source>
        <dbReference type="Proteomes" id="UP001620645"/>
    </source>
</evidence>
<dbReference type="AlphaFoldDB" id="A0ABD2J9V4"/>
<keyword evidence="4 7" id="KW-0472">Membrane</keyword>
<protein>
    <submittedName>
        <fullName evidence="8">Uncharacterized protein</fullName>
    </submittedName>
</protein>
<dbReference type="Pfam" id="PF02485">
    <property type="entry name" value="Branch"/>
    <property type="match status" value="1"/>
</dbReference>
<accession>A0ABD2J9V4</accession>
<dbReference type="InterPro" id="IPR003406">
    <property type="entry name" value="Glyco_trans_14"/>
</dbReference>
<evidence type="ECO:0000256" key="7">
    <source>
        <dbReference type="SAM" id="Phobius"/>
    </source>
</evidence>
<name>A0ABD2J9V4_HETSC</name>
<feature type="compositionally biased region" description="Polar residues" evidence="6">
    <location>
        <begin position="53"/>
        <end position="69"/>
    </location>
</feature>
<organism evidence="8 9">
    <name type="scientific">Heterodera schachtii</name>
    <name type="common">Sugarbeet cyst nematode worm</name>
    <name type="synonym">Tylenchus schachtii</name>
    <dbReference type="NCBI Taxonomy" id="97005"/>
    <lineage>
        <taxon>Eukaryota</taxon>
        <taxon>Metazoa</taxon>
        <taxon>Ecdysozoa</taxon>
        <taxon>Nematoda</taxon>
        <taxon>Chromadorea</taxon>
        <taxon>Rhabditida</taxon>
        <taxon>Tylenchina</taxon>
        <taxon>Tylenchomorpha</taxon>
        <taxon>Tylenchoidea</taxon>
        <taxon>Heteroderidae</taxon>
        <taxon>Heteroderinae</taxon>
        <taxon>Heterodera</taxon>
    </lineage>
</organism>
<evidence type="ECO:0000256" key="2">
    <source>
        <dbReference type="ARBA" id="ARBA00022676"/>
    </source>
</evidence>
<evidence type="ECO:0000256" key="1">
    <source>
        <dbReference type="ARBA" id="ARBA00004606"/>
    </source>
</evidence>
<evidence type="ECO:0000256" key="4">
    <source>
        <dbReference type="ARBA" id="ARBA00023136"/>
    </source>
</evidence>
<proteinExistence type="predicted"/>
<evidence type="ECO:0000313" key="8">
    <source>
        <dbReference type="EMBL" id="KAL3087408.1"/>
    </source>
</evidence>
<evidence type="ECO:0000256" key="6">
    <source>
        <dbReference type="SAM" id="MobiDB-lite"/>
    </source>
</evidence>
<dbReference type="PANTHER" id="PTHR46671:SF7">
    <property type="entry name" value="CORE-2_I-BRANCHING ENZYME"/>
    <property type="match status" value="1"/>
</dbReference>
<dbReference type="GO" id="GO:0016757">
    <property type="term" value="F:glycosyltransferase activity"/>
    <property type="evidence" value="ECO:0007669"/>
    <property type="project" value="UniProtKB-KW"/>
</dbReference>
<keyword evidence="5" id="KW-0325">Glycoprotein</keyword>
<sequence>MCRFRHQISIAKHMQSLATELLRSALATSTVSTGLQQTQRRRKRMHSFDGVQQPRQSQVGRSQVGAVQQQEHRPNRRCNCVLTIAFLSLGTLFYAFFLLIQKASEGHALFFLFALITFAIHFNRWALPNGSPPLDCARLFANDQKYIAEMAKRRIRRENDPSDDALEMSCEAIRSRNRFWHPVNGTENAKREGNAKEEEEEEEWHGNYSLAQIRAVYKDYVLLEMELASTFSPLNWYCYVVDSSSNALFKRRLRTLANCFPNVLIGDERKMESSGMGMMEATLDCFGRLTTAQRKWEYVSLLQNHDMAIKTRVQMAQIFTWMEGANDVDILPPGGRVGNIAAMDWSFKALNLFKNDSRNSAATEHGFPAHLLLSKGYFQVSLSRAMVEFIQRELNLTELVRRLNLIGYGRDEILLTTLHSADQLNAPGGFTQTCFSRKGGGRTNHLTRESLWMPNPSCASGHSFHSICMFGIEDLPQLATFPHLFVNKFLPSFDFGAALCMYERMFNMTHLNTGGEQLDKMEALVNKSVVEQLPNVKFQRFKRDMLLRNKNNKQQKRGVGEKQLTFEEVMGFQCEG</sequence>
<gene>
    <name evidence="8" type="ORF">niasHS_009559</name>
</gene>
<comment type="caution">
    <text evidence="8">The sequence shown here is derived from an EMBL/GenBank/DDBJ whole genome shotgun (WGS) entry which is preliminary data.</text>
</comment>
<dbReference type="EMBL" id="JBICCN010000180">
    <property type="protein sequence ID" value="KAL3087408.1"/>
    <property type="molecule type" value="Genomic_DNA"/>
</dbReference>
<comment type="subcellular location">
    <subcellularLocation>
        <location evidence="1">Membrane</location>
        <topology evidence="1">Single-pass type II membrane protein</topology>
    </subcellularLocation>
</comment>
<keyword evidence="7" id="KW-1133">Transmembrane helix</keyword>
<keyword evidence="2" id="KW-0328">Glycosyltransferase</keyword>
<keyword evidence="9" id="KW-1185">Reference proteome</keyword>
<dbReference type="GO" id="GO:0016020">
    <property type="term" value="C:membrane"/>
    <property type="evidence" value="ECO:0007669"/>
    <property type="project" value="UniProtKB-SubCell"/>
</dbReference>
<keyword evidence="7" id="KW-0812">Transmembrane</keyword>
<keyword evidence="3" id="KW-0808">Transferase</keyword>
<feature type="transmembrane region" description="Helical" evidence="7">
    <location>
        <begin position="80"/>
        <end position="100"/>
    </location>
</feature>